<name>A0AAV5ENY9_ELECO</name>
<feature type="compositionally biased region" description="Polar residues" evidence="1">
    <location>
        <begin position="1"/>
        <end position="10"/>
    </location>
</feature>
<organism evidence="2 3">
    <name type="scientific">Eleusine coracana subsp. coracana</name>
    <dbReference type="NCBI Taxonomy" id="191504"/>
    <lineage>
        <taxon>Eukaryota</taxon>
        <taxon>Viridiplantae</taxon>
        <taxon>Streptophyta</taxon>
        <taxon>Embryophyta</taxon>
        <taxon>Tracheophyta</taxon>
        <taxon>Spermatophyta</taxon>
        <taxon>Magnoliopsida</taxon>
        <taxon>Liliopsida</taxon>
        <taxon>Poales</taxon>
        <taxon>Poaceae</taxon>
        <taxon>PACMAD clade</taxon>
        <taxon>Chloridoideae</taxon>
        <taxon>Cynodonteae</taxon>
        <taxon>Eleusininae</taxon>
        <taxon>Eleusine</taxon>
    </lineage>
</organism>
<dbReference type="EMBL" id="BQKI01000077">
    <property type="protein sequence ID" value="GJN24276.1"/>
    <property type="molecule type" value="Genomic_DNA"/>
</dbReference>
<protein>
    <submittedName>
        <fullName evidence="2">Uncharacterized protein</fullName>
    </submittedName>
</protein>
<dbReference type="AlphaFoldDB" id="A0AAV5ENY9"/>
<keyword evidence="3" id="KW-1185">Reference proteome</keyword>
<accession>A0AAV5ENY9</accession>
<evidence type="ECO:0000256" key="1">
    <source>
        <dbReference type="SAM" id="MobiDB-lite"/>
    </source>
</evidence>
<dbReference type="Proteomes" id="UP001054889">
    <property type="component" value="Unassembled WGS sequence"/>
</dbReference>
<dbReference type="PANTHER" id="PTHR33181:SF25">
    <property type="entry name" value="OS07G0115500 PROTEIN"/>
    <property type="match status" value="1"/>
</dbReference>
<feature type="region of interest" description="Disordered" evidence="1">
    <location>
        <begin position="115"/>
        <end position="138"/>
    </location>
</feature>
<reference evidence="2" key="2">
    <citation type="submission" date="2021-12" db="EMBL/GenBank/DDBJ databases">
        <title>Resequencing data analysis of finger millet.</title>
        <authorList>
            <person name="Hatakeyama M."/>
            <person name="Aluri S."/>
            <person name="Balachadran M.T."/>
            <person name="Sivarajan S.R."/>
            <person name="Poveda L."/>
            <person name="Shimizu-Inatsugi R."/>
            <person name="Schlapbach R."/>
            <person name="Sreeman S.M."/>
            <person name="Shimizu K.K."/>
        </authorList>
    </citation>
    <scope>NUCLEOTIDE SEQUENCE</scope>
</reference>
<feature type="region of interest" description="Disordered" evidence="1">
    <location>
        <begin position="1"/>
        <end position="21"/>
    </location>
</feature>
<feature type="compositionally biased region" description="Basic residues" evidence="1">
    <location>
        <begin position="128"/>
        <end position="138"/>
    </location>
</feature>
<comment type="caution">
    <text evidence="2">The sequence shown here is derived from an EMBL/GenBank/DDBJ whole genome shotgun (WGS) entry which is preliminary data.</text>
</comment>
<gene>
    <name evidence="2" type="primary">gb12009</name>
    <name evidence="2" type="ORF">PR202_gb12009</name>
</gene>
<reference evidence="2" key="1">
    <citation type="journal article" date="2018" name="DNA Res.">
        <title>Multiple hybrid de novo genome assembly of finger millet, an orphan allotetraploid crop.</title>
        <authorList>
            <person name="Hatakeyama M."/>
            <person name="Aluri S."/>
            <person name="Balachadran M.T."/>
            <person name="Sivarajan S.R."/>
            <person name="Patrignani A."/>
            <person name="Gruter S."/>
            <person name="Poveda L."/>
            <person name="Shimizu-Inatsugi R."/>
            <person name="Baeten J."/>
            <person name="Francoijs K.J."/>
            <person name="Nataraja K.N."/>
            <person name="Reddy Y.A.N."/>
            <person name="Phadnis S."/>
            <person name="Ravikumar R.L."/>
            <person name="Schlapbach R."/>
            <person name="Sreeman S.M."/>
            <person name="Shimizu K.K."/>
        </authorList>
    </citation>
    <scope>NUCLEOTIDE SEQUENCE</scope>
</reference>
<evidence type="ECO:0000313" key="2">
    <source>
        <dbReference type="EMBL" id="GJN24276.1"/>
    </source>
</evidence>
<dbReference type="PANTHER" id="PTHR33181">
    <property type="entry name" value="OS01G0778500 PROTEIN"/>
    <property type="match status" value="1"/>
</dbReference>
<proteinExistence type="predicted"/>
<evidence type="ECO:0000313" key="3">
    <source>
        <dbReference type="Proteomes" id="UP001054889"/>
    </source>
</evidence>
<sequence length="153" mass="16485">MYDNNPSSASEADKGMMMSSSSSSSCLGRAAVPVKRVWRGLSSRVVGRRRRRTTTYVPVTSPGHDAEEADDELGVLGRLRTDVRTCEYHDVHVMWEMLGGGGGGVIGVTAGDDDMAGTGKGITPPAPKTRKRRGRKKHDAPWSRLVAYCCGAF</sequence>